<keyword evidence="3" id="KW-1185">Reference proteome</keyword>
<name>A0A5Q4ZH47_9BURK</name>
<sequence length="67" mass="7544">MAAQSVLEPCVVLAERETNPWGMDFAEGNGPTFWSRLCLPSLLHPRQPTNSTPFRTHRAPPMQVVIR</sequence>
<evidence type="ECO:0000313" key="3">
    <source>
        <dbReference type="Proteomes" id="UP000325811"/>
    </source>
</evidence>
<dbReference type="KEGG" id="pdio:PDMSB3_1145.1"/>
<evidence type="ECO:0000256" key="1">
    <source>
        <dbReference type="SAM" id="MobiDB-lite"/>
    </source>
</evidence>
<dbReference type="EMBL" id="LR699554">
    <property type="protein sequence ID" value="VVD32443.1"/>
    <property type="molecule type" value="Genomic_DNA"/>
</dbReference>
<proteinExistence type="predicted"/>
<reference evidence="2 3" key="1">
    <citation type="submission" date="2019-08" db="EMBL/GenBank/DDBJ databases">
        <authorList>
            <person name="Herpell B J."/>
        </authorList>
    </citation>
    <scope>NUCLEOTIDE SEQUENCE [LARGE SCALE GENOMIC DNA]</scope>
    <source>
        <strain evidence="3">Msb3</strain>
    </source>
</reference>
<feature type="region of interest" description="Disordered" evidence="1">
    <location>
        <begin position="48"/>
        <end position="67"/>
    </location>
</feature>
<protein>
    <submittedName>
        <fullName evidence="2">Uncharacterized protein</fullName>
    </submittedName>
</protein>
<dbReference type="AlphaFoldDB" id="A0A5Q4ZH47"/>
<gene>
    <name evidence="2" type="ORF">PDMSB3_1145</name>
</gene>
<evidence type="ECO:0000313" key="2">
    <source>
        <dbReference type="EMBL" id="VVD32443.1"/>
    </source>
</evidence>
<accession>A0A5Q4ZH47</accession>
<dbReference type="Proteomes" id="UP000325811">
    <property type="component" value="Chromosome II"/>
</dbReference>
<organism evidence="2 3">
    <name type="scientific">Paraburkholderia dioscoreae</name>
    <dbReference type="NCBI Taxonomy" id="2604047"/>
    <lineage>
        <taxon>Bacteria</taxon>
        <taxon>Pseudomonadati</taxon>
        <taxon>Pseudomonadota</taxon>
        <taxon>Betaproteobacteria</taxon>
        <taxon>Burkholderiales</taxon>
        <taxon>Burkholderiaceae</taxon>
        <taxon>Paraburkholderia</taxon>
    </lineage>
</organism>